<dbReference type="SMART" id="SM00448">
    <property type="entry name" value="REC"/>
    <property type="match status" value="1"/>
</dbReference>
<dbReference type="GO" id="GO:0000156">
    <property type="term" value="F:phosphorelay response regulator activity"/>
    <property type="evidence" value="ECO:0007669"/>
    <property type="project" value="InterPro"/>
</dbReference>
<dbReference type="GO" id="GO:0003677">
    <property type="term" value="F:DNA binding"/>
    <property type="evidence" value="ECO:0007669"/>
    <property type="project" value="InterPro"/>
</dbReference>
<dbReference type="PANTHER" id="PTHR37299">
    <property type="entry name" value="TRANSCRIPTIONAL REGULATOR-RELATED"/>
    <property type="match status" value="1"/>
</dbReference>
<dbReference type="InterPro" id="IPR011006">
    <property type="entry name" value="CheY-like_superfamily"/>
</dbReference>
<feature type="modified residue" description="4-aspartylphosphate" evidence="1">
    <location>
        <position position="56"/>
    </location>
</feature>
<dbReference type="Gene3D" id="3.40.50.2300">
    <property type="match status" value="1"/>
</dbReference>
<keyword evidence="1" id="KW-0597">Phosphoprotein</keyword>
<dbReference type="OrthoDB" id="9787344at2"/>
<name>A0A2P8GAW2_9BACT</name>
<gene>
    <name evidence="4" type="ORF">CLV42_105398</name>
</gene>
<dbReference type="Pfam" id="PF04397">
    <property type="entry name" value="LytTR"/>
    <property type="match status" value="1"/>
</dbReference>
<evidence type="ECO:0000259" key="2">
    <source>
        <dbReference type="PROSITE" id="PS50110"/>
    </source>
</evidence>
<sequence length="234" mass="26712">MEPINCLIIDDEPLARDLLVNYCSLLPTLCVAGICGNALDAKKLLQEQKIDLIFLDINMPMLDGIGFLKTVTNRPEVIMTTAYKEYAVNAFDLAVCDYLVKPFSLERFIISVNRAEARLNSTKGIVQKDTNRDNFIFLKTDGKIYRIEFDTLLFAEANGNYTRVVTLTNTLTLTMPFSGLEKLLPVNRFIKIHRSFIVNKAKIVSIEGNRVFINQHEIPIGRNYRDDFLNRLEI</sequence>
<comment type="caution">
    <text evidence="4">The sequence shown here is derived from an EMBL/GenBank/DDBJ whole genome shotgun (WGS) entry which is preliminary data.</text>
</comment>
<dbReference type="InterPro" id="IPR046947">
    <property type="entry name" value="LytR-like"/>
</dbReference>
<evidence type="ECO:0000256" key="1">
    <source>
        <dbReference type="PROSITE-ProRule" id="PRU00169"/>
    </source>
</evidence>
<dbReference type="InterPro" id="IPR001789">
    <property type="entry name" value="Sig_transdc_resp-reg_receiver"/>
</dbReference>
<dbReference type="PROSITE" id="PS50110">
    <property type="entry name" value="RESPONSE_REGULATORY"/>
    <property type="match status" value="1"/>
</dbReference>
<dbReference type="AlphaFoldDB" id="A0A2P8GAW2"/>
<dbReference type="SMART" id="SM00850">
    <property type="entry name" value="LytTR"/>
    <property type="match status" value="1"/>
</dbReference>
<proteinExistence type="predicted"/>
<dbReference type="Proteomes" id="UP000240978">
    <property type="component" value="Unassembled WGS sequence"/>
</dbReference>
<dbReference type="PANTHER" id="PTHR37299:SF1">
    <property type="entry name" value="STAGE 0 SPORULATION PROTEIN A HOMOLOG"/>
    <property type="match status" value="1"/>
</dbReference>
<accession>A0A2P8GAW2</accession>
<protein>
    <submittedName>
        <fullName evidence="4">LytTR family two component transcriptional regulator</fullName>
    </submittedName>
</protein>
<keyword evidence="5" id="KW-1185">Reference proteome</keyword>
<evidence type="ECO:0000313" key="4">
    <source>
        <dbReference type="EMBL" id="PSL31035.1"/>
    </source>
</evidence>
<dbReference type="RefSeq" id="WP_106602855.1">
    <property type="nucleotide sequence ID" value="NZ_PYGK01000005.1"/>
</dbReference>
<organism evidence="4 5">
    <name type="scientific">Chitinophaga ginsengisoli</name>
    <dbReference type="NCBI Taxonomy" id="363837"/>
    <lineage>
        <taxon>Bacteria</taxon>
        <taxon>Pseudomonadati</taxon>
        <taxon>Bacteroidota</taxon>
        <taxon>Chitinophagia</taxon>
        <taxon>Chitinophagales</taxon>
        <taxon>Chitinophagaceae</taxon>
        <taxon>Chitinophaga</taxon>
    </lineage>
</organism>
<evidence type="ECO:0000313" key="5">
    <source>
        <dbReference type="Proteomes" id="UP000240978"/>
    </source>
</evidence>
<dbReference type="Gene3D" id="2.40.50.1020">
    <property type="entry name" value="LytTr DNA-binding domain"/>
    <property type="match status" value="1"/>
</dbReference>
<dbReference type="Pfam" id="PF00072">
    <property type="entry name" value="Response_reg"/>
    <property type="match status" value="1"/>
</dbReference>
<dbReference type="EMBL" id="PYGK01000005">
    <property type="protein sequence ID" value="PSL31035.1"/>
    <property type="molecule type" value="Genomic_DNA"/>
</dbReference>
<dbReference type="SUPFAM" id="SSF52172">
    <property type="entry name" value="CheY-like"/>
    <property type="match status" value="1"/>
</dbReference>
<reference evidence="4 5" key="1">
    <citation type="submission" date="2018-03" db="EMBL/GenBank/DDBJ databases">
        <title>Genomic Encyclopedia of Archaeal and Bacterial Type Strains, Phase II (KMG-II): from individual species to whole genera.</title>
        <authorList>
            <person name="Goeker M."/>
        </authorList>
    </citation>
    <scope>NUCLEOTIDE SEQUENCE [LARGE SCALE GENOMIC DNA]</scope>
    <source>
        <strain evidence="4 5">DSM 18107</strain>
    </source>
</reference>
<dbReference type="InterPro" id="IPR007492">
    <property type="entry name" value="LytTR_DNA-bd_dom"/>
</dbReference>
<feature type="domain" description="HTH LytTR-type" evidence="3">
    <location>
        <begin position="136"/>
        <end position="234"/>
    </location>
</feature>
<feature type="domain" description="Response regulatory" evidence="2">
    <location>
        <begin position="5"/>
        <end position="116"/>
    </location>
</feature>
<evidence type="ECO:0000259" key="3">
    <source>
        <dbReference type="PROSITE" id="PS50930"/>
    </source>
</evidence>
<dbReference type="PROSITE" id="PS50930">
    <property type="entry name" value="HTH_LYTTR"/>
    <property type="match status" value="1"/>
</dbReference>